<name>S2EBJ4_INDAL</name>
<dbReference type="AlphaFoldDB" id="S2EBJ4"/>
<dbReference type="Proteomes" id="UP000006073">
    <property type="component" value="Unassembled WGS sequence"/>
</dbReference>
<gene>
    <name evidence="1" type="ORF">A33Q_0429</name>
</gene>
<organism evidence="1 2">
    <name type="scientific">Indibacter alkaliphilus (strain CCUG 57479 / KCTC 22604 / LW1)</name>
    <dbReference type="NCBI Taxonomy" id="1189612"/>
    <lineage>
        <taxon>Bacteria</taxon>
        <taxon>Pseudomonadati</taxon>
        <taxon>Bacteroidota</taxon>
        <taxon>Cytophagia</taxon>
        <taxon>Cytophagales</taxon>
        <taxon>Cyclobacteriaceae</taxon>
    </lineage>
</organism>
<evidence type="ECO:0000313" key="1">
    <source>
        <dbReference type="EMBL" id="EOZ99748.1"/>
    </source>
</evidence>
<comment type="caution">
    <text evidence="1">The sequence shown here is derived from an EMBL/GenBank/DDBJ whole genome shotgun (WGS) entry which is preliminary data.</text>
</comment>
<dbReference type="EMBL" id="ALWO02000011">
    <property type="protein sequence ID" value="EOZ99748.1"/>
    <property type="molecule type" value="Genomic_DNA"/>
</dbReference>
<protein>
    <submittedName>
        <fullName evidence="1">Uncharacterized protein</fullName>
    </submittedName>
</protein>
<accession>S2EBJ4</accession>
<reference evidence="1 2" key="1">
    <citation type="journal article" date="2013" name="Genome Announc.">
        <title>Draft Genome Sequence of Indibacter alkaliphilus Strain LW1T, Isolated from Lonar Lake, a Haloalkaline Lake in the Buldana District of Maharashtra, India.</title>
        <authorList>
            <person name="Singh A."/>
            <person name="Kumar Jangir P."/>
            <person name="Sharma R."/>
            <person name="Singh A."/>
            <person name="Kumar Pinnaka A."/>
            <person name="Shivaji S."/>
        </authorList>
    </citation>
    <scope>NUCLEOTIDE SEQUENCE [LARGE SCALE GENOMIC DNA]</scope>
    <source>
        <strain evidence="2">CCUG 57479 / KCTC 22604 / LW1</strain>
    </source>
</reference>
<evidence type="ECO:0000313" key="2">
    <source>
        <dbReference type="Proteomes" id="UP000006073"/>
    </source>
</evidence>
<keyword evidence="2" id="KW-1185">Reference proteome</keyword>
<proteinExistence type="predicted"/>
<sequence>MKRQRHRLKKPIGVSPVAAFRRWNHFPKQLTLPSWTFRVSSEVKISSPADTIKKRTDD</sequence>